<gene>
    <name evidence="1" type="ORF">EHS89_05355</name>
</gene>
<evidence type="ECO:0008006" key="3">
    <source>
        <dbReference type="Google" id="ProtNLM"/>
    </source>
</evidence>
<organism evidence="1 2">
    <name type="scientific">Amphritea balenae</name>
    <dbReference type="NCBI Taxonomy" id="452629"/>
    <lineage>
        <taxon>Bacteria</taxon>
        <taxon>Pseudomonadati</taxon>
        <taxon>Pseudomonadota</taxon>
        <taxon>Gammaproteobacteria</taxon>
        <taxon>Oceanospirillales</taxon>
        <taxon>Oceanospirillaceae</taxon>
        <taxon>Amphritea</taxon>
    </lineage>
</organism>
<proteinExistence type="predicted"/>
<dbReference type="AlphaFoldDB" id="A0A3P1STJ0"/>
<reference evidence="1 2" key="1">
    <citation type="submission" date="2018-11" db="EMBL/GenBank/DDBJ databases">
        <title>The draft genome sequence of Amphritea balenae JAMM 1525T.</title>
        <authorList>
            <person name="Fang Z."/>
            <person name="Zhang Y."/>
            <person name="Han X."/>
        </authorList>
    </citation>
    <scope>NUCLEOTIDE SEQUENCE [LARGE SCALE GENOMIC DNA]</scope>
    <source>
        <strain evidence="1 2">JAMM 1525</strain>
    </source>
</reference>
<sequence>MTAVLQEQIPKLVPVLSCDCRLYFDGQHDRWVLKAPHQVTFPDRFTRTVLQACDGSCKTAQIARSLASLPELKNITETKVFDLLSELEQRGFIHFTTTT</sequence>
<dbReference type="InterPro" id="IPR041881">
    <property type="entry name" value="PqqD_sf"/>
</dbReference>
<dbReference type="OrthoDB" id="6088780at2"/>
<dbReference type="EMBL" id="RQXV01000002">
    <property type="protein sequence ID" value="RRD00519.1"/>
    <property type="molecule type" value="Genomic_DNA"/>
</dbReference>
<dbReference type="Gene3D" id="1.10.10.1150">
    <property type="entry name" value="Coenzyme PQQ synthesis protein D (PqqD)"/>
    <property type="match status" value="1"/>
</dbReference>
<comment type="caution">
    <text evidence="1">The sequence shown here is derived from an EMBL/GenBank/DDBJ whole genome shotgun (WGS) entry which is preliminary data.</text>
</comment>
<dbReference type="Proteomes" id="UP000267535">
    <property type="component" value="Unassembled WGS sequence"/>
</dbReference>
<accession>A0A3P1STJ0</accession>
<protein>
    <recommendedName>
        <fullName evidence="3">Pyrroloquinoline quinone biosynthesis peptide chaperone PqqD</fullName>
    </recommendedName>
</protein>
<keyword evidence="2" id="KW-1185">Reference proteome</keyword>
<evidence type="ECO:0000313" key="2">
    <source>
        <dbReference type="Proteomes" id="UP000267535"/>
    </source>
</evidence>
<evidence type="ECO:0000313" key="1">
    <source>
        <dbReference type="EMBL" id="RRD00519.1"/>
    </source>
</evidence>
<name>A0A3P1STJ0_9GAMM</name>
<dbReference type="RefSeq" id="WP_124925100.1">
    <property type="nucleotide sequence ID" value="NZ_BMOH01000003.1"/>
</dbReference>